<feature type="domain" description="ABC transporter" evidence="4">
    <location>
        <begin position="4"/>
        <end position="230"/>
    </location>
</feature>
<sequence>MVTLQLNHVSARYGRRPIIQDITTPRFQGGQVVALLGPNAAGKSTLFRRILGLLKGDGEVIVSGTSAERPVAYMPQDTGAKAVLTVYESVLLARMQGRSLKVQPEDLTQVDRALEELNISALGERDIGDLSGGQRQLVSAAQALVQEPEILMLDEPTSALDLNRQINLLSVLRRLADERNMLILVALHDLGHALRFTDAAMVLENGRLIACGSTEEVISPELLRQVYKVTARIEPCSKGRPQLIVEEAV</sequence>
<reference evidence="5" key="1">
    <citation type="journal article" date="2018" name="Nat. Biotechnol.">
        <title>A standardized bacterial taxonomy based on genome phylogeny substantially revises the tree of life.</title>
        <authorList>
            <person name="Parks D.H."/>
            <person name="Chuvochina M."/>
            <person name="Waite D.W."/>
            <person name="Rinke C."/>
            <person name="Skarshewski A."/>
            <person name="Chaumeil P.A."/>
            <person name="Hugenholtz P."/>
        </authorList>
    </citation>
    <scope>NUCLEOTIDE SEQUENCE [LARGE SCALE GENOMIC DNA]</scope>
    <source>
        <strain evidence="5">UBA11284</strain>
    </source>
</reference>
<evidence type="ECO:0000256" key="3">
    <source>
        <dbReference type="ARBA" id="ARBA00022840"/>
    </source>
</evidence>
<dbReference type="Pfam" id="PF00005">
    <property type="entry name" value="ABC_tran"/>
    <property type="match status" value="1"/>
</dbReference>
<dbReference type="InterPro" id="IPR003439">
    <property type="entry name" value="ABC_transporter-like_ATP-bd"/>
</dbReference>
<dbReference type="CDD" id="cd03214">
    <property type="entry name" value="ABC_Iron-Siderophores_B12_Hemin"/>
    <property type="match status" value="1"/>
</dbReference>
<dbReference type="SUPFAM" id="SSF52540">
    <property type="entry name" value="P-loop containing nucleoside triphosphate hydrolases"/>
    <property type="match status" value="1"/>
</dbReference>
<dbReference type="Gene3D" id="3.40.50.300">
    <property type="entry name" value="P-loop containing nucleotide triphosphate hydrolases"/>
    <property type="match status" value="1"/>
</dbReference>
<gene>
    <name evidence="5" type="ORF">DEO68_14220</name>
</gene>
<organism evidence="5">
    <name type="scientific">Halomonas campaniensis</name>
    <dbReference type="NCBI Taxonomy" id="213554"/>
    <lineage>
        <taxon>Bacteria</taxon>
        <taxon>Pseudomonadati</taxon>
        <taxon>Pseudomonadota</taxon>
        <taxon>Gammaproteobacteria</taxon>
        <taxon>Oceanospirillales</taxon>
        <taxon>Halomonadaceae</taxon>
        <taxon>Halomonas</taxon>
    </lineage>
</organism>
<keyword evidence="1" id="KW-0813">Transport</keyword>
<dbReference type="PANTHER" id="PTHR42734">
    <property type="entry name" value="METAL TRANSPORT SYSTEM ATP-BINDING PROTEIN TM_0124-RELATED"/>
    <property type="match status" value="1"/>
</dbReference>
<dbReference type="InterPro" id="IPR050153">
    <property type="entry name" value="Metal_Ion_Import_ABC"/>
</dbReference>
<accession>A0A3D0KJ25</accession>
<keyword evidence="3" id="KW-0067">ATP-binding</keyword>
<dbReference type="SMART" id="SM00382">
    <property type="entry name" value="AAA"/>
    <property type="match status" value="1"/>
</dbReference>
<dbReference type="AlphaFoldDB" id="A0A3D0KJ25"/>
<dbReference type="PANTHER" id="PTHR42734:SF21">
    <property type="entry name" value="IRON ABC TRANSPORTER, ATP-BINDING PROTEIN"/>
    <property type="match status" value="1"/>
</dbReference>
<protein>
    <submittedName>
        <fullName evidence="5">Ferrichrome ABC transporter</fullName>
    </submittedName>
</protein>
<evidence type="ECO:0000259" key="4">
    <source>
        <dbReference type="PROSITE" id="PS50893"/>
    </source>
</evidence>
<dbReference type="GO" id="GO:0016887">
    <property type="term" value="F:ATP hydrolysis activity"/>
    <property type="evidence" value="ECO:0007669"/>
    <property type="project" value="InterPro"/>
</dbReference>
<name>A0A3D0KJ25_9GAMM</name>
<dbReference type="PROSITE" id="PS50893">
    <property type="entry name" value="ABC_TRANSPORTER_2"/>
    <property type="match status" value="1"/>
</dbReference>
<dbReference type="InterPro" id="IPR027417">
    <property type="entry name" value="P-loop_NTPase"/>
</dbReference>
<dbReference type="InterPro" id="IPR003593">
    <property type="entry name" value="AAA+_ATPase"/>
</dbReference>
<dbReference type="GO" id="GO:0005524">
    <property type="term" value="F:ATP binding"/>
    <property type="evidence" value="ECO:0007669"/>
    <property type="project" value="UniProtKB-KW"/>
</dbReference>
<keyword evidence="2" id="KW-0547">Nucleotide-binding</keyword>
<evidence type="ECO:0000256" key="1">
    <source>
        <dbReference type="ARBA" id="ARBA00022448"/>
    </source>
</evidence>
<dbReference type="EMBL" id="DOTR01000082">
    <property type="protein sequence ID" value="HCA03290.1"/>
    <property type="molecule type" value="Genomic_DNA"/>
</dbReference>
<evidence type="ECO:0000256" key="2">
    <source>
        <dbReference type="ARBA" id="ARBA00022741"/>
    </source>
</evidence>
<comment type="caution">
    <text evidence="5">The sequence shown here is derived from an EMBL/GenBank/DDBJ whole genome shotgun (WGS) entry which is preliminary data.</text>
</comment>
<proteinExistence type="predicted"/>
<evidence type="ECO:0000313" key="5">
    <source>
        <dbReference type="EMBL" id="HCA03290.1"/>
    </source>
</evidence>